<protein>
    <submittedName>
        <fullName evidence="2">Uncharacterized protein</fullName>
    </submittedName>
</protein>
<comment type="caution">
    <text evidence="2">The sequence shown here is derived from an EMBL/GenBank/DDBJ whole genome shotgun (WGS) entry which is preliminary data.</text>
</comment>
<proteinExistence type="predicted"/>
<accession>A0AAW0U1I3</accession>
<evidence type="ECO:0000313" key="3">
    <source>
        <dbReference type="Proteomes" id="UP001487740"/>
    </source>
</evidence>
<name>A0AAW0U1I3_SCYPA</name>
<evidence type="ECO:0000256" key="1">
    <source>
        <dbReference type="SAM" id="MobiDB-lite"/>
    </source>
</evidence>
<feature type="region of interest" description="Disordered" evidence="1">
    <location>
        <begin position="1"/>
        <end position="29"/>
    </location>
</feature>
<dbReference type="Proteomes" id="UP001487740">
    <property type="component" value="Unassembled WGS sequence"/>
</dbReference>
<dbReference type="AlphaFoldDB" id="A0AAW0U1I3"/>
<feature type="compositionally biased region" description="Low complexity" evidence="1">
    <location>
        <begin position="18"/>
        <end position="27"/>
    </location>
</feature>
<gene>
    <name evidence="2" type="ORF">O3P69_006913</name>
</gene>
<evidence type="ECO:0000313" key="2">
    <source>
        <dbReference type="EMBL" id="KAK8393897.1"/>
    </source>
</evidence>
<dbReference type="EMBL" id="JARAKH010000020">
    <property type="protein sequence ID" value="KAK8393897.1"/>
    <property type="molecule type" value="Genomic_DNA"/>
</dbReference>
<keyword evidence="3" id="KW-1185">Reference proteome</keyword>
<sequence length="72" mass="8126">MKMKLKTSAKSKGDSTPESGSENSVVVESEEEQLVYSWHKVNVFTTLKSVQGLRLVQEEDQGVEREAHFEGR</sequence>
<reference evidence="2 3" key="1">
    <citation type="submission" date="2023-03" db="EMBL/GenBank/DDBJ databases">
        <title>High-quality genome of Scylla paramamosain provides insights in environmental adaptation.</title>
        <authorList>
            <person name="Zhang L."/>
        </authorList>
    </citation>
    <scope>NUCLEOTIDE SEQUENCE [LARGE SCALE GENOMIC DNA]</scope>
    <source>
        <strain evidence="2">LZ_2023a</strain>
        <tissue evidence="2">Muscle</tissue>
    </source>
</reference>
<organism evidence="2 3">
    <name type="scientific">Scylla paramamosain</name>
    <name type="common">Mud crab</name>
    <dbReference type="NCBI Taxonomy" id="85552"/>
    <lineage>
        <taxon>Eukaryota</taxon>
        <taxon>Metazoa</taxon>
        <taxon>Ecdysozoa</taxon>
        <taxon>Arthropoda</taxon>
        <taxon>Crustacea</taxon>
        <taxon>Multicrustacea</taxon>
        <taxon>Malacostraca</taxon>
        <taxon>Eumalacostraca</taxon>
        <taxon>Eucarida</taxon>
        <taxon>Decapoda</taxon>
        <taxon>Pleocyemata</taxon>
        <taxon>Brachyura</taxon>
        <taxon>Eubrachyura</taxon>
        <taxon>Portunoidea</taxon>
        <taxon>Portunidae</taxon>
        <taxon>Portuninae</taxon>
        <taxon>Scylla</taxon>
    </lineage>
</organism>